<dbReference type="AlphaFoldDB" id="A0A923N6C5"/>
<keyword evidence="1" id="KW-1133">Transmembrane helix</keyword>
<proteinExistence type="predicted"/>
<keyword evidence="4" id="KW-1185">Reference proteome</keyword>
<evidence type="ECO:0000313" key="4">
    <source>
        <dbReference type="Proteomes" id="UP000603640"/>
    </source>
</evidence>
<dbReference type="SUPFAM" id="SSF49299">
    <property type="entry name" value="PKD domain"/>
    <property type="match status" value="1"/>
</dbReference>
<keyword evidence="1" id="KW-0812">Transmembrane</keyword>
<dbReference type="PROSITE" id="PS50093">
    <property type="entry name" value="PKD"/>
    <property type="match status" value="1"/>
</dbReference>
<dbReference type="CDD" id="cd00146">
    <property type="entry name" value="PKD"/>
    <property type="match status" value="1"/>
</dbReference>
<comment type="caution">
    <text evidence="3">The sequence shown here is derived from an EMBL/GenBank/DDBJ whole genome shotgun (WGS) entry which is preliminary data.</text>
</comment>
<dbReference type="Pfam" id="PF18911">
    <property type="entry name" value="PKD_4"/>
    <property type="match status" value="1"/>
</dbReference>
<accession>A0A923N6C5</accession>
<evidence type="ECO:0000313" key="3">
    <source>
        <dbReference type="EMBL" id="MBC5993004.1"/>
    </source>
</evidence>
<dbReference type="SMART" id="SM00089">
    <property type="entry name" value="PKD"/>
    <property type="match status" value="1"/>
</dbReference>
<protein>
    <submittedName>
        <fullName evidence="3">PKD domain-containing protein</fullName>
    </submittedName>
</protein>
<dbReference type="Proteomes" id="UP000603640">
    <property type="component" value="Unassembled WGS sequence"/>
</dbReference>
<dbReference type="Gene3D" id="2.60.40.10">
    <property type="entry name" value="Immunoglobulins"/>
    <property type="match status" value="1"/>
</dbReference>
<reference evidence="3" key="1">
    <citation type="submission" date="2020-08" db="EMBL/GenBank/DDBJ databases">
        <title>Pontibacter sp. SD6 16S ribosomal RNA gene Genome sequencing and assembly.</title>
        <authorList>
            <person name="Kang M."/>
        </authorList>
    </citation>
    <scope>NUCLEOTIDE SEQUENCE</scope>
    <source>
        <strain evidence="3">SD6</strain>
    </source>
</reference>
<sequence>MKNFSCYTSRTDHVLSKQLQLLWRYAMVFVAAFFVMSNYAVAQNATTDLTNCYGSCTSNDFTITEVFLTTDAAGTDRVEADDCLEGGTIPVYLNFTFRNNTNSDRTGIFLSANVNGTPYKICFPGLLPKKQSTTYTYSTSIDWVCGTNLVLENTFVGWGSAGEQVCSNSCSQATPSKCRMLGDVIVNTPLIPDFSYVPECVTGGQFERVCFTNETTGGYQNYSYVWNFGDGTTSTLENPCHTYTSEGTFTVSLTVTDIRYELDADGNETTTEISRTVRTETKQVEVKSCCQFSVTCPSTNTDLGTFSCSNFSSIPALPTTVAAAKAAPYNIVIGDNPCEVIKVSSSDSETPSTCSSEDQNITRTVTIWDDLNENDIKDAGEPSQACTFTYTVVADKTPPVISVTGHTATLGCNPTASEITAAFGTATASDGCSGTASVT</sequence>
<evidence type="ECO:0000259" key="2">
    <source>
        <dbReference type="PROSITE" id="PS50093"/>
    </source>
</evidence>
<name>A0A923N6C5_9BACT</name>
<feature type="non-terminal residue" evidence="3">
    <location>
        <position position="439"/>
    </location>
</feature>
<dbReference type="InterPro" id="IPR013783">
    <property type="entry name" value="Ig-like_fold"/>
</dbReference>
<dbReference type="EMBL" id="JACRVF010000002">
    <property type="protein sequence ID" value="MBC5993004.1"/>
    <property type="molecule type" value="Genomic_DNA"/>
</dbReference>
<keyword evidence="1" id="KW-0472">Membrane</keyword>
<dbReference type="InterPro" id="IPR035986">
    <property type="entry name" value="PKD_dom_sf"/>
</dbReference>
<feature type="transmembrane region" description="Helical" evidence="1">
    <location>
        <begin position="21"/>
        <end position="42"/>
    </location>
</feature>
<evidence type="ECO:0000256" key="1">
    <source>
        <dbReference type="SAM" id="Phobius"/>
    </source>
</evidence>
<dbReference type="InterPro" id="IPR000601">
    <property type="entry name" value="PKD_dom"/>
</dbReference>
<feature type="domain" description="PKD" evidence="2">
    <location>
        <begin position="192"/>
        <end position="257"/>
    </location>
</feature>
<dbReference type="InterPro" id="IPR022409">
    <property type="entry name" value="PKD/Chitinase_dom"/>
</dbReference>
<gene>
    <name evidence="3" type="ORF">H8S84_09185</name>
</gene>
<organism evidence="3 4">
    <name type="scientific">Pontibacter cellulosilyticus</name>
    <dbReference type="NCBI Taxonomy" id="1720253"/>
    <lineage>
        <taxon>Bacteria</taxon>
        <taxon>Pseudomonadati</taxon>
        <taxon>Bacteroidota</taxon>
        <taxon>Cytophagia</taxon>
        <taxon>Cytophagales</taxon>
        <taxon>Hymenobacteraceae</taxon>
        <taxon>Pontibacter</taxon>
    </lineage>
</organism>